<organism evidence="2 3">
    <name type="scientific">Vanilla planifolia</name>
    <name type="common">Vanilla</name>
    <dbReference type="NCBI Taxonomy" id="51239"/>
    <lineage>
        <taxon>Eukaryota</taxon>
        <taxon>Viridiplantae</taxon>
        <taxon>Streptophyta</taxon>
        <taxon>Embryophyta</taxon>
        <taxon>Tracheophyta</taxon>
        <taxon>Spermatophyta</taxon>
        <taxon>Magnoliopsida</taxon>
        <taxon>Liliopsida</taxon>
        <taxon>Asparagales</taxon>
        <taxon>Orchidaceae</taxon>
        <taxon>Vanilloideae</taxon>
        <taxon>Vanilleae</taxon>
        <taxon>Vanilla</taxon>
    </lineage>
</organism>
<proteinExistence type="predicted"/>
<dbReference type="Proteomes" id="UP000636800">
    <property type="component" value="Chromosome 12"/>
</dbReference>
<evidence type="ECO:0000313" key="2">
    <source>
        <dbReference type="EMBL" id="KAG0458543.1"/>
    </source>
</evidence>
<evidence type="ECO:0000256" key="1">
    <source>
        <dbReference type="SAM" id="MobiDB-lite"/>
    </source>
</evidence>
<protein>
    <submittedName>
        <fullName evidence="2">Uncharacterized protein</fullName>
    </submittedName>
</protein>
<feature type="compositionally biased region" description="Low complexity" evidence="1">
    <location>
        <begin position="85"/>
        <end position="97"/>
    </location>
</feature>
<keyword evidence="3" id="KW-1185">Reference proteome</keyword>
<dbReference type="OrthoDB" id="2019351at2759"/>
<reference evidence="2 3" key="1">
    <citation type="journal article" date="2020" name="Nat. Food">
        <title>A phased Vanilla planifolia genome enables genetic improvement of flavour and production.</title>
        <authorList>
            <person name="Hasing T."/>
            <person name="Tang H."/>
            <person name="Brym M."/>
            <person name="Khazi F."/>
            <person name="Huang T."/>
            <person name="Chambers A.H."/>
        </authorList>
    </citation>
    <scope>NUCLEOTIDE SEQUENCE [LARGE SCALE GENOMIC DNA]</scope>
    <source>
        <tissue evidence="2">Leaf</tissue>
    </source>
</reference>
<feature type="compositionally biased region" description="Basic and acidic residues" evidence="1">
    <location>
        <begin position="35"/>
        <end position="48"/>
    </location>
</feature>
<accession>A0A835UEQ0</accession>
<feature type="region of interest" description="Disordered" evidence="1">
    <location>
        <begin position="21"/>
        <end position="102"/>
    </location>
</feature>
<dbReference type="AlphaFoldDB" id="A0A835UEQ0"/>
<dbReference type="EMBL" id="JADCNL010000012">
    <property type="protein sequence ID" value="KAG0458543.1"/>
    <property type="molecule type" value="Genomic_DNA"/>
</dbReference>
<gene>
    <name evidence="2" type="ORF">HPP92_023700</name>
</gene>
<evidence type="ECO:0000313" key="3">
    <source>
        <dbReference type="Proteomes" id="UP000636800"/>
    </source>
</evidence>
<feature type="compositionally biased region" description="Basic and acidic residues" evidence="1">
    <location>
        <begin position="60"/>
        <end position="76"/>
    </location>
</feature>
<sequence length="307" mass="34756">MKDSCLSKPILQGRTEYFKTKPFACDPSSLPKYPPTKEIDARSREDAHRRRIPKVAGRARAVEVARRPLRVHRDPQDSSGSSRLSNNTETESNMNNNATDSSNEKLACPIVTGDTRFFVDLQPVAALKPPYQVRHVKHISQGDIPFSGPLHVNPSSGFAWVKKPQEDRPLVKAHHKYSSRNSGCVGREPPTAIRAKVTSDIDNIAEVPAAEVALELPEGIEQHRIMKTAMLKNWAQLECPHSFDSTSTFHSQCFTREYHDEGERVEFSGPLLNKSHKVDELLKKHERQIRQAVRRSWFQRVAGRKVK</sequence>
<name>A0A835UEQ0_VANPL</name>
<comment type="caution">
    <text evidence="2">The sequence shown here is derived from an EMBL/GenBank/DDBJ whole genome shotgun (WGS) entry which is preliminary data.</text>
</comment>